<dbReference type="PROSITE" id="PS50847">
    <property type="entry name" value="GRAM_POS_ANCHORING"/>
    <property type="match status" value="1"/>
</dbReference>
<proteinExistence type="predicted"/>
<feature type="domain" description="Gram-positive cocci surface proteins LPxTG" evidence="4">
    <location>
        <begin position="88"/>
        <end position="118"/>
    </location>
</feature>
<dbReference type="NCBIfam" id="TIGR01167">
    <property type="entry name" value="LPXTG_anchor"/>
    <property type="match status" value="1"/>
</dbReference>
<keyword evidence="3" id="KW-0812">Transmembrane</keyword>
<dbReference type="InterPro" id="IPR019931">
    <property type="entry name" value="LPXTG_anchor"/>
</dbReference>
<keyword evidence="2" id="KW-0175">Coiled coil</keyword>
<reference evidence="5" key="1">
    <citation type="submission" date="2019-08" db="EMBL/GenBank/DDBJ databases">
        <authorList>
            <person name="Kucharzyk K."/>
            <person name="Murdoch R.W."/>
            <person name="Higgins S."/>
            <person name="Loffler F."/>
        </authorList>
    </citation>
    <scope>NUCLEOTIDE SEQUENCE</scope>
</reference>
<organism evidence="5">
    <name type="scientific">bioreactor metagenome</name>
    <dbReference type="NCBI Taxonomy" id="1076179"/>
    <lineage>
        <taxon>unclassified sequences</taxon>
        <taxon>metagenomes</taxon>
        <taxon>ecological metagenomes</taxon>
    </lineage>
</organism>
<feature type="coiled-coil region" evidence="2">
    <location>
        <begin position="20"/>
        <end position="47"/>
    </location>
</feature>
<name>A0A645CC26_9ZZZZ</name>
<keyword evidence="3" id="KW-1133">Transmembrane helix</keyword>
<evidence type="ECO:0000259" key="4">
    <source>
        <dbReference type="PROSITE" id="PS50847"/>
    </source>
</evidence>
<evidence type="ECO:0000256" key="2">
    <source>
        <dbReference type="SAM" id="Coils"/>
    </source>
</evidence>
<dbReference type="EMBL" id="VSSQ01025966">
    <property type="protein sequence ID" value="MPM74438.1"/>
    <property type="molecule type" value="Genomic_DNA"/>
</dbReference>
<evidence type="ECO:0000256" key="3">
    <source>
        <dbReference type="SAM" id="Phobius"/>
    </source>
</evidence>
<keyword evidence="1" id="KW-0964">Secreted</keyword>
<dbReference type="AlphaFoldDB" id="A0A645CC26"/>
<evidence type="ECO:0000313" key="5">
    <source>
        <dbReference type="EMBL" id="MPM74438.1"/>
    </source>
</evidence>
<comment type="caution">
    <text evidence="5">The sequence shown here is derived from an EMBL/GenBank/DDBJ whole genome shotgun (WGS) entry which is preliminary data.</text>
</comment>
<accession>A0A645CC26</accession>
<dbReference type="Pfam" id="PF00746">
    <property type="entry name" value="Gram_pos_anchor"/>
    <property type="match status" value="1"/>
</dbReference>
<keyword evidence="3" id="KW-0472">Membrane</keyword>
<feature type="transmembrane region" description="Helical" evidence="3">
    <location>
        <begin position="96"/>
        <end position="114"/>
    </location>
</feature>
<gene>
    <name evidence="5" type="ORF">SDC9_121426</name>
</gene>
<evidence type="ECO:0000256" key="1">
    <source>
        <dbReference type="ARBA" id="ARBA00022525"/>
    </source>
</evidence>
<protein>
    <recommendedName>
        <fullName evidence="4">Gram-positive cocci surface proteins LPxTG domain-containing protein</fullName>
    </recommendedName>
</protein>
<sequence>MGTDASTTLTNTQSDIETASAEIDAKIQDAQAAIEDAKAKKTDLESSIGRIKSILHSAGSNVENQEVYAADTKQSVEPLAASSTVKELPKTNDEQSIGLAVLGLGLVSFTAILMKKRA</sequence>